<dbReference type="WBParaSite" id="HPBE_0001008501-mRNA-1">
    <property type="protein sequence ID" value="HPBE_0001008501-mRNA-1"/>
    <property type="gene ID" value="HPBE_0001008501"/>
</dbReference>
<evidence type="ECO:0000313" key="3">
    <source>
        <dbReference type="Proteomes" id="UP000050761"/>
    </source>
</evidence>
<gene>
    <name evidence="2" type="ORF">HPBE_LOCUS10086</name>
</gene>
<dbReference type="EMBL" id="UZAH01026643">
    <property type="protein sequence ID" value="VDO83555.1"/>
    <property type="molecule type" value="Genomic_DNA"/>
</dbReference>
<feature type="compositionally biased region" description="Basic and acidic residues" evidence="1">
    <location>
        <begin position="88"/>
        <end position="97"/>
    </location>
</feature>
<evidence type="ECO:0000313" key="2">
    <source>
        <dbReference type="EMBL" id="VDO83555.1"/>
    </source>
</evidence>
<dbReference type="OrthoDB" id="5861797at2759"/>
<accession>A0A3P8CF79</accession>
<reference evidence="2 3" key="1">
    <citation type="submission" date="2018-11" db="EMBL/GenBank/DDBJ databases">
        <authorList>
            <consortium name="Pathogen Informatics"/>
        </authorList>
    </citation>
    <scope>NUCLEOTIDE SEQUENCE [LARGE SCALE GENOMIC DNA]</scope>
</reference>
<protein>
    <submittedName>
        <fullName evidence="4">Pre-mRNA-splicing factor SLU7</fullName>
    </submittedName>
</protein>
<evidence type="ECO:0000313" key="4">
    <source>
        <dbReference type="WBParaSite" id="HPBE_0001008501-mRNA-1"/>
    </source>
</evidence>
<dbReference type="Proteomes" id="UP000050761">
    <property type="component" value="Unassembled WGS sequence"/>
</dbReference>
<feature type="region of interest" description="Disordered" evidence="1">
    <location>
        <begin position="55"/>
        <end position="97"/>
    </location>
</feature>
<dbReference type="AlphaFoldDB" id="A0A3P8CF79"/>
<evidence type="ECO:0000256" key="1">
    <source>
        <dbReference type="SAM" id="MobiDB-lite"/>
    </source>
</evidence>
<keyword evidence="3" id="KW-1185">Reference proteome</keyword>
<sequence length="97" mass="11275">MEGLAVPIAHYTQNESSFFERKHKANEALAFNRDQDAFKPPTLIPAKELVAKLTEKARHMRRGEEEADRHPDDRDNNDDYVNEVPNANEKDYKEHGR</sequence>
<feature type="compositionally biased region" description="Basic and acidic residues" evidence="1">
    <location>
        <begin position="55"/>
        <end position="74"/>
    </location>
</feature>
<proteinExistence type="predicted"/>
<reference evidence="4" key="2">
    <citation type="submission" date="2019-09" db="UniProtKB">
        <authorList>
            <consortium name="WormBaseParasite"/>
        </authorList>
    </citation>
    <scope>IDENTIFICATION</scope>
</reference>
<organism evidence="2">
    <name type="scientific">Heligmosomoides polygyrus</name>
    <name type="common">Parasitic roundworm</name>
    <dbReference type="NCBI Taxonomy" id="6339"/>
    <lineage>
        <taxon>Eukaryota</taxon>
        <taxon>Metazoa</taxon>
        <taxon>Ecdysozoa</taxon>
        <taxon>Nematoda</taxon>
        <taxon>Chromadorea</taxon>
        <taxon>Rhabditida</taxon>
        <taxon>Rhabditina</taxon>
        <taxon>Rhabditomorpha</taxon>
        <taxon>Strongyloidea</taxon>
        <taxon>Heligmosomidae</taxon>
        <taxon>Heligmosomoides</taxon>
    </lineage>
</organism>
<name>A0A3P8CF79_HELPZ</name>